<dbReference type="STRING" id="1341132.A0A3F3PI17"/>
<gene>
    <name evidence="4" type="ORF">BDQ94DRAFT_164340</name>
</gene>
<evidence type="ECO:0000256" key="1">
    <source>
        <dbReference type="ARBA" id="ARBA00022737"/>
    </source>
</evidence>
<dbReference type="Pfam" id="PF00023">
    <property type="entry name" value="Ank"/>
    <property type="match status" value="1"/>
</dbReference>
<organism evidence="4 5">
    <name type="scientific">Aspergillus welwitschiae</name>
    <dbReference type="NCBI Taxonomy" id="1341132"/>
    <lineage>
        <taxon>Eukaryota</taxon>
        <taxon>Fungi</taxon>
        <taxon>Dikarya</taxon>
        <taxon>Ascomycota</taxon>
        <taxon>Pezizomycotina</taxon>
        <taxon>Eurotiomycetes</taxon>
        <taxon>Eurotiomycetidae</taxon>
        <taxon>Eurotiales</taxon>
        <taxon>Aspergillaceae</taxon>
        <taxon>Aspergillus</taxon>
        <taxon>Aspergillus subgen. Circumdati</taxon>
    </lineage>
</organism>
<protein>
    <submittedName>
        <fullName evidence="4">Ankyrin repeat-containing domain protein</fullName>
    </submittedName>
</protein>
<dbReference type="Gene3D" id="1.25.40.20">
    <property type="entry name" value="Ankyrin repeat-containing domain"/>
    <property type="match status" value="1"/>
</dbReference>
<proteinExistence type="predicted"/>
<dbReference type="EMBL" id="KZ852131">
    <property type="protein sequence ID" value="RDH26605.1"/>
    <property type="molecule type" value="Genomic_DNA"/>
</dbReference>
<feature type="repeat" description="ANK" evidence="3">
    <location>
        <begin position="5"/>
        <end position="27"/>
    </location>
</feature>
<dbReference type="PANTHER" id="PTHR24198:SF165">
    <property type="entry name" value="ANKYRIN REPEAT-CONTAINING PROTEIN-RELATED"/>
    <property type="match status" value="1"/>
</dbReference>
<keyword evidence="5" id="KW-1185">Reference proteome</keyword>
<dbReference type="InterPro" id="IPR036770">
    <property type="entry name" value="Ankyrin_rpt-contain_sf"/>
</dbReference>
<dbReference type="Pfam" id="PF12796">
    <property type="entry name" value="Ank_2"/>
    <property type="match status" value="1"/>
</dbReference>
<dbReference type="SMART" id="SM00248">
    <property type="entry name" value="ANK"/>
    <property type="match status" value="5"/>
</dbReference>
<sequence>MTDIQGQTPFFYAVDRGNKEIVKKLLDDTRLDPNLASEGFSPLANASARGSLELLEMLLCDERVNVNNQNLGYPSPLLCAVFRDNEENCLRLLCAPNINVNCCLGTISALMWAIVLKRTTVVAELLKKDHIDVNYQDNAGRIALMLAIEEGNDEISMGLLSRKNINLTLEDVKGERAVDYALKSGNSKTLREIRNRLAGSN</sequence>
<dbReference type="RefSeq" id="XP_026619627.1">
    <property type="nucleotide sequence ID" value="XM_026769988.1"/>
</dbReference>
<dbReference type="InterPro" id="IPR002110">
    <property type="entry name" value="Ankyrin_rpt"/>
</dbReference>
<keyword evidence="2 3" id="KW-0040">ANK repeat</keyword>
<accession>A0A3F3PI17</accession>
<evidence type="ECO:0000256" key="2">
    <source>
        <dbReference type="ARBA" id="ARBA00023043"/>
    </source>
</evidence>
<evidence type="ECO:0000256" key="3">
    <source>
        <dbReference type="PROSITE-ProRule" id="PRU00023"/>
    </source>
</evidence>
<evidence type="ECO:0000313" key="4">
    <source>
        <dbReference type="EMBL" id="RDH26605.1"/>
    </source>
</evidence>
<dbReference type="PROSITE" id="PS50297">
    <property type="entry name" value="ANK_REP_REGION"/>
    <property type="match status" value="1"/>
</dbReference>
<dbReference type="SUPFAM" id="SSF48403">
    <property type="entry name" value="Ankyrin repeat"/>
    <property type="match status" value="1"/>
</dbReference>
<keyword evidence="1" id="KW-0677">Repeat</keyword>
<dbReference type="PROSITE" id="PS50088">
    <property type="entry name" value="ANK_REPEAT"/>
    <property type="match status" value="1"/>
</dbReference>
<dbReference type="Proteomes" id="UP000253729">
    <property type="component" value="Unassembled WGS sequence"/>
</dbReference>
<dbReference type="PANTHER" id="PTHR24198">
    <property type="entry name" value="ANKYRIN REPEAT AND PROTEIN KINASE DOMAIN-CONTAINING PROTEIN"/>
    <property type="match status" value="1"/>
</dbReference>
<dbReference type="AlphaFoldDB" id="A0A3F3PI17"/>
<name>A0A3F3PI17_9EURO</name>
<evidence type="ECO:0000313" key="5">
    <source>
        <dbReference type="Proteomes" id="UP000253729"/>
    </source>
</evidence>
<reference evidence="4 5" key="1">
    <citation type="submission" date="2018-07" db="EMBL/GenBank/DDBJ databases">
        <title>The genomes of Aspergillus section Nigri reveals drivers in fungal speciation.</title>
        <authorList>
            <consortium name="DOE Joint Genome Institute"/>
            <person name="Vesth T.C."/>
            <person name="Nybo J."/>
            <person name="Theobald S."/>
            <person name="Brandl J."/>
            <person name="Frisvad J.C."/>
            <person name="Nielsen K.F."/>
            <person name="Lyhne E.K."/>
            <person name="Kogle M.E."/>
            <person name="Kuo A."/>
            <person name="Riley R."/>
            <person name="Clum A."/>
            <person name="Nolan M."/>
            <person name="Lipzen A."/>
            <person name="Salamov A."/>
            <person name="Henrissat B."/>
            <person name="Wiebenga A."/>
            <person name="De vries R.P."/>
            <person name="Grigoriev I.V."/>
            <person name="Mortensen U.H."/>
            <person name="Andersen M.R."/>
            <person name="Baker S.E."/>
        </authorList>
    </citation>
    <scope>NUCLEOTIDE SEQUENCE [LARGE SCALE GENOMIC DNA]</scope>
    <source>
        <strain evidence="4 5">CBS 139.54b</strain>
    </source>
</reference>
<dbReference type="GeneID" id="38138344"/>